<evidence type="ECO:0000313" key="4">
    <source>
        <dbReference type="Proteomes" id="UP000627934"/>
    </source>
</evidence>
<dbReference type="InterPro" id="IPR036282">
    <property type="entry name" value="Glutathione-S-Trfase_C_sf"/>
</dbReference>
<dbReference type="CDD" id="cd00570">
    <property type="entry name" value="GST_N_family"/>
    <property type="match status" value="1"/>
</dbReference>
<name>A0A8H7ISV2_9PEZI</name>
<dbReference type="PROSITE" id="PS50404">
    <property type="entry name" value="GST_NTER"/>
    <property type="match status" value="1"/>
</dbReference>
<dbReference type="Proteomes" id="UP000627934">
    <property type="component" value="Unassembled WGS sequence"/>
</dbReference>
<dbReference type="Pfam" id="PF25907">
    <property type="entry name" value="DUF7962"/>
    <property type="match status" value="1"/>
</dbReference>
<dbReference type="Gene3D" id="3.40.30.110">
    <property type="match status" value="2"/>
</dbReference>
<evidence type="ECO:0000313" key="3">
    <source>
        <dbReference type="EMBL" id="KAF9630946.1"/>
    </source>
</evidence>
<proteinExistence type="predicted"/>
<feature type="domain" description="GST C-terminal" evidence="2">
    <location>
        <begin position="94"/>
        <end position="246"/>
    </location>
</feature>
<dbReference type="InterPro" id="IPR058268">
    <property type="entry name" value="DUF7962"/>
</dbReference>
<dbReference type="SUPFAM" id="SSF47616">
    <property type="entry name" value="GST C-terminal domain-like"/>
    <property type="match status" value="1"/>
</dbReference>
<dbReference type="InterPro" id="IPR036249">
    <property type="entry name" value="Thioredoxin-like_sf"/>
</dbReference>
<evidence type="ECO:0000259" key="2">
    <source>
        <dbReference type="PROSITE" id="PS50405"/>
    </source>
</evidence>
<dbReference type="PROSITE" id="PS50405">
    <property type="entry name" value="GST_CTER"/>
    <property type="match status" value="1"/>
</dbReference>
<dbReference type="EMBL" id="MDYX01000046">
    <property type="protein sequence ID" value="KAF9630946.1"/>
    <property type="molecule type" value="Genomic_DNA"/>
</dbReference>
<reference evidence="3" key="1">
    <citation type="submission" date="2016-08" db="EMBL/GenBank/DDBJ databases">
        <authorList>
            <person name="Yan J."/>
        </authorList>
    </citation>
    <scope>NUCLEOTIDE SEQUENCE</scope>
    <source>
        <strain evidence="3">CSS-01s</strain>
    </source>
</reference>
<feature type="domain" description="GST N-terminal" evidence="1">
    <location>
        <begin position="13"/>
        <end position="92"/>
    </location>
</feature>
<gene>
    <name evidence="3" type="ORF">BFW01_g1817</name>
</gene>
<sequence>MGNQAATSAVMGLPMILYDYDFSPFSQRIRYLLHLSDIEFFRVDQPVVLPRPDLQMLGITYRRVPVLAIGKDVYCDTSAIVAAIQHRFQMVKTGPADKAFEAFGTQFFENVLRAVPAKFMNPSFKRDRETIFPVLGRPDLDTLRPSALGSIISLLAVIENDFLGHGGQYIGGDKPSVADVYVAPLVRWTLLSIGLGDEPGLRKEDFPRVHSWVSSLPIVQAEEVLSGEEAAEFILESEYSEEKPDVLPNDPLGIAAGSKVSVESADSAPGAHPQFGTLAGLTRDETMIGLENGIRLHFPRAGYIVRQA</sequence>
<dbReference type="SUPFAM" id="SSF52833">
    <property type="entry name" value="Thioredoxin-like"/>
    <property type="match status" value="1"/>
</dbReference>
<dbReference type="Pfam" id="PF13417">
    <property type="entry name" value="GST_N_3"/>
    <property type="match status" value="1"/>
</dbReference>
<comment type="caution">
    <text evidence="3">The sequence shown here is derived from an EMBL/GenBank/DDBJ whole genome shotgun (WGS) entry which is preliminary data.</text>
</comment>
<dbReference type="AlphaFoldDB" id="A0A8H7ISV2"/>
<dbReference type="InterPro" id="IPR010987">
    <property type="entry name" value="Glutathione-S-Trfase_C-like"/>
</dbReference>
<protein>
    <submittedName>
        <fullName evidence="3">Glutathione s-transferase protein</fullName>
    </submittedName>
</protein>
<organism evidence="3 4">
    <name type="scientific">Lasiodiplodia theobromae</name>
    <dbReference type="NCBI Taxonomy" id="45133"/>
    <lineage>
        <taxon>Eukaryota</taxon>
        <taxon>Fungi</taxon>
        <taxon>Dikarya</taxon>
        <taxon>Ascomycota</taxon>
        <taxon>Pezizomycotina</taxon>
        <taxon>Dothideomycetes</taxon>
        <taxon>Dothideomycetes incertae sedis</taxon>
        <taxon>Botryosphaeriales</taxon>
        <taxon>Botryosphaeriaceae</taxon>
        <taxon>Lasiodiplodia</taxon>
    </lineage>
</organism>
<dbReference type="CDD" id="cd00299">
    <property type="entry name" value="GST_C_family"/>
    <property type="match status" value="1"/>
</dbReference>
<dbReference type="InterPro" id="IPR004045">
    <property type="entry name" value="Glutathione_S-Trfase_N"/>
</dbReference>
<accession>A0A8H7ISV2</accession>
<reference evidence="3" key="2">
    <citation type="journal article" date="2018" name="DNA Res.">
        <title>Comparative genome and transcriptome analyses reveal adaptations to opportunistic infections in woody plant degrading pathogens of Botryosphaeriaceae.</title>
        <authorList>
            <person name="Yan J.Y."/>
            <person name="Zhao W.S."/>
            <person name="Chen Z."/>
            <person name="Xing Q.K."/>
            <person name="Zhang W."/>
            <person name="Chethana K.W.T."/>
            <person name="Xue M.F."/>
            <person name="Xu J.P."/>
            <person name="Phillips A.J.L."/>
            <person name="Wang Y."/>
            <person name="Liu J.H."/>
            <person name="Liu M."/>
            <person name="Zhou Y."/>
            <person name="Jayawardena R.S."/>
            <person name="Manawasinghe I.S."/>
            <person name="Huang J.B."/>
            <person name="Qiao G.H."/>
            <person name="Fu C.Y."/>
            <person name="Guo F.F."/>
            <person name="Dissanayake A.J."/>
            <person name="Peng Y.L."/>
            <person name="Hyde K.D."/>
            <person name="Li X.H."/>
        </authorList>
    </citation>
    <scope>NUCLEOTIDE SEQUENCE</scope>
    <source>
        <strain evidence="3">CSS-01s</strain>
    </source>
</reference>
<evidence type="ECO:0000259" key="1">
    <source>
        <dbReference type="PROSITE" id="PS50404"/>
    </source>
</evidence>